<keyword evidence="7 19" id="KW-0732">Signal</keyword>
<dbReference type="CDD" id="cd14066">
    <property type="entry name" value="STKc_IRAK"/>
    <property type="match status" value="1"/>
</dbReference>
<dbReference type="AlphaFoldDB" id="A0A6J1BA93"/>
<dbReference type="GO" id="GO:0005576">
    <property type="term" value="C:extracellular region"/>
    <property type="evidence" value="ECO:0007669"/>
    <property type="project" value="InterPro"/>
</dbReference>
<dbReference type="InterPro" id="IPR011009">
    <property type="entry name" value="Kinase-like_dom_sf"/>
</dbReference>
<name>A0A6J1BA93_9ROSI</name>
<evidence type="ECO:0000256" key="13">
    <source>
        <dbReference type="ARBA" id="ARBA00023136"/>
    </source>
</evidence>
<dbReference type="InterPro" id="IPR050528">
    <property type="entry name" value="L-type_Lectin-RKs"/>
</dbReference>
<reference evidence="22" key="1">
    <citation type="submission" date="2025-08" db="UniProtKB">
        <authorList>
            <consortium name="RefSeq"/>
        </authorList>
    </citation>
    <scope>IDENTIFICATION</scope>
    <source>
        <tissue evidence="22">Leaf</tissue>
    </source>
</reference>
<dbReference type="SUPFAM" id="SSF56112">
    <property type="entry name" value="Protein kinase-like (PK-like)"/>
    <property type="match status" value="1"/>
</dbReference>
<keyword evidence="13 18" id="KW-0472">Membrane</keyword>
<keyword evidence="11 16" id="KW-0067">ATP-binding</keyword>
<evidence type="ECO:0000256" key="8">
    <source>
        <dbReference type="ARBA" id="ARBA00022734"/>
    </source>
</evidence>
<dbReference type="FunFam" id="3.30.200.20:FF:000168">
    <property type="entry name" value="L-type lectin-domain containing receptor kinase IX.1"/>
    <property type="match status" value="1"/>
</dbReference>
<evidence type="ECO:0000256" key="2">
    <source>
        <dbReference type="ARBA" id="ARBA00008536"/>
    </source>
</evidence>
<keyword evidence="12 18" id="KW-1133">Transmembrane helix</keyword>
<dbReference type="OrthoDB" id="4062651at2759"/>
<evidence type="ECO:0000313" key="22">
    <source>
        <dbReference type="RefSeq" id="XP_021295374.1"/>
    </source>
</evidence>
<evidence type="ECO:0000256" key="14">
    <source>
        <dbReference type="ARBA" id="ARBA00023170"/>
    </source>
</evidence>
<dbReference type="GO" id="GO:0002229">
    <property type="term" value="P:defense response to oomycetes"/>
    <property type="evidence" value="ECO:0007669"/>
    <property type="project" value="UniProtKB-ARBA"/>
</dbReference>
<dbReference type="SMART" id="SM00220">
    <property type="entry name" value="S_TKc"/>
    <property type="match status" value="1"/>
</dbReference>
<feature type="binding site" evidence="16">
    <location>
        <position position="301"/>
    </location>
    <ligand>
        <name>ATP</name>
        <dbReference type="ChEBI" id="CHEBI:30616"/>
    </ligand>
</feature>
<evidence type="ECO:0000256" key="3">
    <source>
        <dbReference type="ARBA" id="ARBA00010217"/>
    </source>
</evidence>
<dbReference type="PROSITE" id="PS00108">
    <property type="entry name" value="PROTEIN_KINASE_ST"/>
    <property type="match status" value="1"/>
</dbReference>
<keyword evidence="10" id="KW-0418">Kinase</keyword>
<dbReference type="Pfam" id="PF00188">
    <property type="entry name" value="CAP"/>
    <property type="match status" value="1"/>
</dbReference>
<comment type="subcellular location">
    <subcellularLocation>
        <location evidence="1">Cell membrane</location>
        <topology evidence="1">Single-pass type I membrane protein</topology>
    </subcellularLocation>
</comment>
<evidence type="ECO:0000256" key="16">
    <source>
        <dbReference type="PROSITE-ProRule" id="PRU10141"/>
    </source>
</evidence>
<dbReference type="Proteomes" id="UP000504621">
    <property type="component" value="Unplaced"/>
</dbReference>
<comment type="similarity">
    <text evidence="2">In the N-terminal section; belongs to the leguminous lectin family.</text>
</comment>
<keyword evidence="8" id="KW-0430">Lectin</keyword>
<dbReference type="InterPro" id="IPR001283">
    <property type="entry name" value="CRISP-related"/>
</dbReference>
<dbReference type="SMART" id="SM00198">
    <property type="entry name" value="SCP"/>
    <property type="match status" value="1"/>
</dbReference>
<gene>
    <name evidence="22" type="primary">LOC110424967</name>
</gene>
<evidence type="ECO:0000256" key="7">
    <source>
        <dbReference type="ARBA" id="ARBA00022729"/>
    </source>
</evidence>
<accession>A0A6J1BA93</accession>
<dbReference type="RefSeq" id="XP_021295374.1">
    <property type="nucleotide sequence ID" value="XM_021439699.1"/>
</dbReference>
<organism evidence="21 22">
    <name type="scientific">Herrania umbratica</name>
    <dbReference type="NCBI Taxonomy" id="108875"/>
    <lineage>
        <taxon>Eukaryota</taxon>
        <taxon>Viridiplantae</taxon>
        <taxon>Streptophyta</taxon>
        <taxon>Embryophyta</taxon>
        <taxon>Tracheophyta</taxon>
        <taxon>Spermatophyta</taxon>
        <taxon>Magnoliopsida</taxon>
        <taxon>eudicotyledons</taxon>
        <taxon>Gunneridae</taxon>
        <taxon>Pentapetalae</taxon>
        <taxon>rosids</taxon>
        <taxon>malvids</taxon>
        <taxon>Malvales</taxon>
        <taxon>Malvaceae</taxon>
        <taxon>Byttnerioideae</taxon>
        <taxon>Herrania</taxon>
    </lineage>
</organism>
<dbReference type="PROSITE" id="PS50011">
    <property type="entry name" value="PROTEIN_KINASE_DOM"/>
    <property type="match status" value="1"/>
</dbReference>
<dbReference type="CDD" id="cd05381">
    <property type="entry name" value="CAP_PR-1"/>
    <property type="match status" value="1"/>
</dbReference>
<evidence type="ECO:0000313" key="21">
    <source>
        <dbReference type="Proteomes" id="UP000504621"/>
    </source>
</evidence>
<keyword evidence="14" id="KW-0675">Receptor</keyword>
<dbReference type="GO" id="GO:0004672">
    <property type="term" value="F:protein kinase activity"/>
    <property type="evidence" value="ECO:0007669"/>
    <property type="project" value="InterPro"/>
</dbReference>
<dbReference type="InterPro" id="IPR035940">
    <property type="entry name" value="CAP_sf"/>
</dbReference>
<dbReference type="Gene3D" id="3.40.33.10">
    <property type="entry name" value="CAP"/>
    <property type="match status" value="1"/>
</dbReference>
<evidence type="ECO:0000256" key="18">
    <source>
        <dbReference type="SAM" id="Phobius"/>
    </source>
</evidence>
<comment type="similarity">
    <text evidence="3">In the C-terminal section; belongs to the protein kinase superfamily. Ser/Thr protein kinase family.</text>
</comment>
<evidence type="ECO:0000256" key="11">
    <source>
        <dbReference type="ARBA" id="ARBA00022840"/>
    </source>
</evidence>
<dbReference type="PRINTS" id="PR00837">
    <property type="entry name" value="V5TPXLIKE"/>
</dbReference>
<evidence type="ECO:0000256" key="5">
    <source>
        <dbReference type="ARBA" id="ARBA00022679"/>
    </source>
</evidence>
<keyword evidence="5" id="KW-0808">Transferase</keyword>
<dbReference type="InterPro" id="IPR008271">
    <property type="entry name" value="Ser/Thr_kinase_AS"/>
</dbReference>
<dbReference type="Pfam" id="PF00069">
    <property type="entry name" value="Pkinase"/>
    <property type="match status" value="1"/>
</dbReference>
<dbReference type="GO" id="GO:0005524">
    <property type="term" value="F:ATP binding"/>
    <property type="evidence" value="ECO:0007669"/>
    <property type="project" value="UniProtKB-UniRule"/>
</dbReference>
<protein>
    <submittedName>
        <fullName evidence="22">L-type lectin-domain containing receptor kinase IX.1-like</fullName>
    </submittedName>
</protein>
<feature type="transmembrane region" description="Helical" evidence="18">
    <location>
        <begin position="204"/>
        <end position="226"/>
    </location>
</feature>
<dbReference type="InterPro" id="IPR000719">
    <property type="entry name" value="Prot_kinase_dom"/>
</dbReference>
<dbReference type="SUPFAM" id="SSF55797">
    <property type="entry name" value="PR-1-like"/>
    <property type="match status" value="1"/>
</dbReference>
<dbReference type="FunFam" id="3.40.33.10:FF:000004">
    <property type="entry name" value="CAP, cysteine-rich secretory protein, antigen 5"/>
    <property type="match status" value="1"/>
</dbReference>
<dbReference type="Gene3D" id="3.30.200.20">
    <property type="entry name" value="Phosphorylase Kinase, domain 1"/>
    <property type="match status" value="1"/>
</dbReference>
<keyword evidence="15" id="KW-0325">Glycoprotein</keyword>
<evidence type="ECO:0000256" key="19">
    <source>
        <dbReference type="SAM" id="SignalP"/>
    </source>
</evidence>
<dbReference type="InterPro" id="IPR018244">
    <property type="entry name" value="Allrgn_V5/Tpx1_CS"/>
</dbReference>
<evidence type="ECO:0000256" key="17">
    <source>
        <dbReference type="SAM" id="MobiDB-lite"/>
    </source>
</evidence>
<feature type="signal peptide" evidence="19">
    <location>
        <begin position="1"/>
        <end position="25"/>
    </location>
</feature>
<feature type="region of interest" description="Disordered" evidence="17">
    <location>
        <begin position="177"/>
        <end position="196"/>
    </location>
</feature>
<evidence type="ECO:0000256" key="15">
    <source>
        <dbReference type="ARBA" id="ARBA00023180"/>
    </source>
</evidence>
<dbReference type="InterPro" id="IPR014044">
    <property type="entry name" value="CAP_dom"/>
</dbReference>
<evidence type="ECO:0000256" key="1">
    <source>
        <dbReference type="ARBA" id="ARBA00004251"/>
    </source>
</evidence>
<dbReference type="GO" id="GO:0030246">
    <property type="term" value="F:carbohydrate binding"/>
    <property type="evidence" value="ECO:0007669"/>
    <property type="project" value="UniProtKB-KW"/>
</dbReference>
<sequence>MKLFEISSTLHFLAALALVVLQVGSQDLPQDFLNAHNAARKEVGVPSMTWDNVLEAYALNYSQGKIDNCQLVLAVGPSGQNLAWGNRDLSGTYAVQLWLDEKEDYDLDSGVCATGRVCGHYTQVIWINSTQLGCAKVRCRNNGTFIACYYYPPGNVAAKRPTEGIESVIGVVAPSPQIQSRAPSPQNQSPDVDPPNVSKNRTGLVIGLSIGASALIFSLCFTTWFISRRKRKRENEFDDHVFDMFFGDELGNGMGPRRFSLNELSKVTSNFNAENKLGEGGFGSVYRGYLRHSDTYIAVKKVSRASKQGIKEYASEVKIISLLRHKNLVKLIGWCHERGELMLVYEFMANGSLDSHLFKGKSLLTWEVRYRIVKDLASALLYLHEEGDHCVLHRDIKTSNIMLDSSFNAKLGDFGLARLVDHAKGLKNTLLAGTVGYMAPECLSSGKASKESDVYSFGVVALEIASGRRSIEPKFEESEALLLVPWVWESYGNERILDVADRKLGMAFDSKQLECLVMVGLWCAHPSHNLRPSIRQVIQVLNFEAPLPNLPGSMPIPNYNDVSITPGIGSSEPVISNITITIPR</sequence>
<dbReference type="PROSITE" id="PS01009">
    <property type="entry name" value="CRISP_1"/>
    <property type="match status" value="1"/>
</dbReference>
<feature type="domain" description="Protein kinase" evidence="20">
    <location>
        <begin position="271"/>
        <end position="550"/>
    </location>
</feature>
<dbReference type="FunFam" id="1.10.510.10:FF:000240">
    <property type="entry name" value="Lectin-domain containing receptor kinase A4.3"/>
    <property type="match status" value="1"/>
</dbReference>
<dbReference type="GeneID" id="110424967"/>
<keyword evidence="6 18" id="KW-0812">Transmembrane</keyword>
<dbReference type="Gene3D" id="1.10.510.10">
    <property type="entry name" value="Transferase(Phosphotransferase) domain 1"/>
    <property type="match status" value="1"/>
</dbReference>
<evidence type="ECO:0000256" key="9">
    <source>
        <dbReference type="ARBA" id="ARBA00022741"/>
    </source>
</evidence>
<evidence type="ECO:0000256" key="10">
    <source>
        <dbReference type="ARBA" id="ARBA00022777"/>
    </source>
</evidence>
<feature type="chain" id="PRO_5027009312" evidence="19">
    <location>
        <begin position="26"/>
        <end position="584"/>
    </location>
</feature>
<evidence type="ECO:0000256" key="6">
    <source>
        <dbReference type="ARBA" id="ARBA00022692"/>
    </source>
</evidence>
<evidence type="ECO:0000256" key="4">
    <source>
        <dbReference type="ARBA" id="ARBA00022475"/>
    </source>
</evidence>
<dbReference type="PROSITE" id="PS00107">
    <property type="entry name" value="PROTEIN_KINASE_ATP"/>
    <property type="match status" value="1"/>
</dbReference>
<evidence type="ECO:0000259" key="20">
    <source>
        <dbReference type="PROSITE" id="PS50011"/>
    </source>
</evidence>
<proteinExistence type="inferred from homology"/>
<keyword evidence="21" id="KW-1185">Reference proteome</keyword>
<evidence type="ECO:0000256" key="12">
    <source>
        <dbReference type="ARBA" id="ARBA00022989"/>
    </source>
</evidence>
<keyword evidence="4" id="KW-1003">Cell membrane</keyword>
<keyword evidence="9 16" id="KW-0547">Nucleotide-binding</keyword>
<dbReference type="GO" id="GO:0005886">
    <property type="term" value="C:plasma membrane"/>
    <property type="evidence" value="ECO:0007669"/>
    <property type="project" value="UniProtKB-SubCell"/>
</dbReference>
<dbReference type="PANTHER" id="PTHR27007">
    <property type="match status" value="1"/>
</dbReference>
<dbReference type="InterPro" id="IPR017441">
    <property type="entry name" value="Protein_kinase_ATP_BS"/>
</dbReference>
<feature type="compositionally biased region" description="Polar residues" evidence="17">
    <location>
        <begin position="177"/>
        <end position="190"/>
    </location>
</feature>